<gene>
    <name evidence="2" type="ORF">DENOEST_P0003</name>
    <name evidence="3" type="ORF">DENOEST_P0103</name>
</gene>
<dbReference type="InterPro" id="IPR021109">
    <property type="entry name" value="Peptidase_aspartic_dom_sf"/>
</dbReference>
<evidence type="ECO:0008006" key="5">
    <source>
        <dbReference type="Google" id="ProtNLM"/>
    </source>
</evidence>
<evidence type="ECO:0000256" key="1">
    <source>
        <dbReference type="SAM" id="SignalP"/>
    </source>
</evidence>
<evidence type="ECO:0000313" key="3">
    <source>
        <dbReference type="EMBL" id="CAB1371261.1"/>
    </source>
</evidence>
<dbReference type="Pfam" id="PF13975">
    <property type="entry name" value="gag-asp_proteas"/>
    <property type="match status" value="1"/>
</dbReference>
<proteinExistence type="predicted"/>
<accession>A0A6S6XYY4</accession>
<dbReference type="KEGG" id="doe:DENOEST_P0003"/>
<dbReference type="Gene3D" id="2.40.70.10">
    <property type="entry name" value="Acid Proteases"/>
    <property type="match status" value="1"/>
</dbReference>
<dbReference type="InterPro" id="IPR011969">
    <property type="entry name" value="Clan_AA_Asp_peptidase_C"/>
</dbReference>
<sequence>MTLRSPRFLIALACAATLSAPAFGQARQFLVYDGKSYGPDQLDIAAVSPVAVAAPKRLSNGDFAVPRAADGHFYIAGAVNGFPVVFMVDTGARFTTVPARLASNAGIRVGRVTVFETAGGRERGGLSAANVLALGPFTVPDAAVAVLDRLQSPVLGMDALNRFQISHAHGFMTLRPAP</sequence>
<protein>
    <recommendedName>
        <fullName evidence="5">Aspartyl protease</fullName>
    </recommendedName>
</protein>
<dbReference type="AlphaFoldDB" id="A0A6S6XYY4"/>
<evidence type="ECO:0000313" key="4">
    <source>
        <dbReference type="Proteomes" id="UP000515733"/>
    </source>
</evidence>
<dbReference type="Proteomes" id="UP000515733">
    <property type="component" value="Plasmid pI"/>
</dbReference>
<geneLocation type="plasmid" evidence="3 4">
    <name>pI</name>
</geneLocation>
<feature type="signal peptide" evidence="1">
    <location>
        <begin position="1"/>
        <end position="24"/>
    </location>
</feature>
<dbReference type="CDD" id="cd05483">
    <property type="entry name" value="retropepsin_like_bacteria"/>
    <property type="match status" value="1"/>
</dbReference>
<dbReference type="RefSeq" id="WP_183148321.1">
    <property type="nucleotide sequence ID" value="NZ_LR778302.1"/>
</dbReference>
<dbReference type="EMBL" id="LR778302">
    <property type="protein sequence ID" value="CAB1371261.1"/>
    <property type="molecule type" value="Genomic_DNA"/>
</dbReference>
<dbReference type="NCBIfam" id="TIGR02281">
    <property type="entry name" value="clan_AA_DTGA"/>
    <property type="match status" value="1"/>
</dbReference>
<feature type="chain" id="PRO_5036190616" description="Aspartyl protease" evidence="1">
    <location>
        <begin position="25"/>
        <end position="178"/>
    </location>
</feature>
<dbReference type="KEGG" id="doe:DENOEST_P0103"/>
<dbReference type="EMBL" id="LR778302">
    <property type="protein sequence ID" value="CAB1371161.1"/>
    <property type="molecule type" value="Genomic_DNA"/>
</dbReference>
<keyword evidence="1" id="KW-0732">Signal</keyword>
<organism evidence="3 4">
    <name type="scientific">Denitratisoma oestradiolicum</name>
    <dbReference type="NCBI Taxonomy" id="311182"/>
    <lineage>
        <taxon>Bacteria</taxon>
        <taxon>Pseudomonadati</taxon>
        <taxon>Pseudomonadota</taxon>
        <taxon>Betaproteobacteria</taxon>
        <taxon>Nitrosomonadales</taxon>
        <taxon>Sterolibacteriaceae</taxon>
        <taxon>Denitratisoma</taxon>
    </lineage>
</organism>
<evidence type="ECO:0000313" key="2">
    <source>
        <dbReference type="EMBL" id="CAB1371161.1"/>
    </source>
</evidence>
<name>A0A6S6XYY4_9PROT</name>
<dbReference type="InterPro" id="IPR034122">
    <property type="entry name" value="Retropepsin-like_bacterial"/>
</dbReference>
<keyword evidence="3" id="KW-0614">Plasmid</keyword>
<dbReference type="SUPFAM" id="SSF50630">
    <property type="entry name" value="Acid proteases"/>
    <property type="match status" value="1"/>
</dbReference>
<reference evidence="3 4" key="1">
    <citation type="submission" date="2020-03" db="EMBL/GenBank/DDBJ databases">
        <authorList>
            <consortium name="Genoscope - CEA"/>
            <person name="William W."/>
        </authorList>
    </citation>
    <scope>NUCLEOTIDE SEQUENCE [LARGE SCALE GENOMIC DNA]</scope>
    <source>
        <strain evidence="4">DSM 16959</strain>
        <strain evidence="3">DSM16959</strain>
        <plasmid evidence="3 4">pI</plasmid>
    </source>
</reference>
<keyword evidence="4" id="KW-1185">Reference proteome</keyword>